<dbReference type="PROSITE" id="PS51257">
    <property type="entry name" value="PROKAR_LIPOPROTEIN"/>
    <property type="match status" value="1"/>
</dbReference>
<sequence>MKKALSFIALVAARIFLLCSVALFTCSLFSSCSGDEENGKKPVEDNLILKAKDILKDSIVVRSKAMMGPVDKTLLPEGCPLKYYFSWDLKSETPLNIKLKNFSVGNMPVQVWFNIYCRLIPLNSWEKDEYKGDGWIKFTGVNGDVTYTPNQHDVNGEYTDGKGGAGTVIGYLNVNTKQIEFSTNFNVMLMQSFVFLQTIDYSKMDTYEEDFAKYEADLKAYKKEHGL</sequence>
<dbReference type="OrthoDB" id="1081460at2"/>
<gene>
    <name evidence="2" type="ORF">ETF27_07550</name>
</gene>
<keyword evidence="3" id="KW-1185">Reference proteome</keyword>
<feature type="signal peptide" evidence="1">
    <location>
        <begin position="1"/>
        <end position="24"/>
    </location>
</feature>
<organism evidence="2 3">
    <name type="scientific">Prevotella brunnea</name>
    <dbReference type="NCBI Taxonomy" id="2508867"/>
    <lineage>
        <taxon>Bacteria</taxon>
        <taxon>Pseudomonadati</taxon>
        <taxon>Bacteroidota</taxon>
        <taxon>Bacteroidia</taxon>
        <taxon>Bacteroidales</taxon>
        <taxon>Prevotellaceae</taxon>
        <taxon>Prevotella</taxon>
    </lineage>
</organism>
<evidence type="ECO:0000313" key="3">
    <source>
        <dbReference type="Proteomes" id="UP000321612"/>
    </source>
</evidence>
<protein>
    <submittedName>
        <fullName evidence="2">DUF4903 domain-containing protein</fullName>
    </submittedName>
</protein>
<dbReference type="AlphaFoldDB" id="A0A5C8GG23"/>
<dbReference type="Proteomes" id="UP000321612">
    <property type="component" value="Unassembled WGS sequence"/>
</dbReference>
<dbReference type="InterPro" id="IPR032597">
    <property type="entry name" value="DUF4903"/>
</dbReference>
<keyword evidence="1" id="KW-0732">Signal</keyword>
<dbReference type="EMBL" id="SDIK01000055">
    <property type="protein sequence ID" value="TXJ60941.1"/>
    <property type="molecule type" value="Genomic_DNA"/>
</dbReference>
<comment type="caution">
    <text evidence="2">The sequence shown here is derived from an EMBL/GenBank/DDBJ whole genome shotgun (WGS) entry which is preliminary data.</text>
</comment>
<feature type="chain" id="PRO_5022839955" evidence="1">
    <location>
        <begin position="25"/>
        <end position="227"/>
    </location>
</feature>
<dbReference type="RefSeq" id="WP_130830549.1">
    <property type="nucleotide sequence ID" value="NZ_SDIK01000055.1"/>
</dbReference>
<accession>A0A5C8GG23</accession>
<proteinExistence type="predicted"/>
<dbReference type="Pfam" id="PF16246">
    <property type="entry name" value="DUF4903"/>
    <property type="match status" value="1"/>
</dbReference>
<evidence type="ECO:0000313" key="2">
    <source>
        <dbReference type="EMBL" id="TXJ60941.1"/>
    </source>
</evidence>
<name>A0A5C8GG23_9BACT</name>
<reference evidence="3" key="1">
    <citation type="submission" date="2019-05" db="EMBL/GenBank/DDBJ databases">
        <title>Prevotella brunnea sp. nov., isolated from a wound of a patient.</title>
        <authorList>
            <person name="Buhl M."/>
        </authorList>
    </citation>
    <scope>NUCLEOTIDE SEQUENCE [LARGE SCALE GENOMIC DNA]</scope>
    <source>
        <strain evidence="3">A2672</strain>
    </source>
</reference>
<evidence type="ECO:0000256" key="1">
    <source>
        <dbReference type="SAM" id="SignalP"/>
    </source>
</evidence>